<evidence type="ECO:0000256" key="2">
    <source>
        <dbReference type="ARBA" id="ARBA00023125"/>
    </source>
</evidence>
<dbReference type="PRINTS" id="PR00035">
    <property type="entry name" value="HTHGNTR"/>
</dbReference>
<evidence type="ECO:0000259" key="4">
    <source>
        <dbReference type="PROSITE" id="PS50949"/>
    </source>
</evidence>
<sequence>MALGAAEIASMLAEEVHGGILGAGAMLPSERDLCDRFGVGRTTIREAVKRLEAMRLVELRKGYRPRVAYPTLTQLLGSISAASQLFFRGTEGGAHMEQARLFLETGLARYAAQSATAAQIGKMVAAIERGDKALDDLPAFRIADVEFHRALAEVPGNPIFVALHDAFVGGLMMSRPGPKDVVSHNRRSNDEHKGVVQAIIAHDAEAAVTILTKHLTRNYAIYVNHVLTPLEDSNQSPEV</sequence>
<dbReference type="InterPro" id="IPR000524">
    <property type="entry name" value="Tscrpt_reg_HTH_GntR"/>
</dbReference>
<dbReference type="PANTHER" id="PTHR43537">
    <property type="entry name" value="TRANSCRIPTIONAL REGULATOR, GNTR FAMILY"/>
    <property type="match status" value="1"/>
</dbReference>
<organism evidence="5 6">
    <name type="scientific">Devosia equisanguinis</name>
    <dbReference type="NCBI Taxonomy" id="2490941"/>
    <lineage>
        <taxon>Bacteria</taxon>
        <taxon>Pseudomonadati</taxon>
        <taxon>Pseudomonadota</taxon>
        <taxon>Alphaproteobacteria</taxon>
        <taxon>Hyphomicrobiales</taxon>
        <taxon>Devosiaceae</taxon>
        <taxon>Devosia</taxon>
    </lineage>
</organism>
<dbReference type="AlphaFoldDB" id="A0A447I6Q1"/>
<gene>
    <name evidence="5" type="primary">lutR_2</name>
    <name evidence="5" type="ORF">DEVEQU_00187</name>
</gene>
<accession>A0A447I6Q1</accession>
<keyword evidence="1" id="KW-0805">Transcription regulation</keyword>
<reference evidence="5 6" key="1">
    <citation type="submission" date="2018-12" db="EMBL/GenBank/DDBJ databases">
        <authorList>
            <person name="Criscuolo A."/>
        </authorList>
    </citation>
    <scope>NUCLEOTIDE SEQUENCE [LARGE SCALE GENOMIC DNA]</scope>
    <source>
        <strain evidence="5">ACIP1116281</strain>
    </source>
</reference>
<dbReference type="CDD" id="cd07377">
    <property type="entry name" value="WHTH_GntR"/>
    <property type="match status" value="1"/>
</dbReference>
<evidence type="ECO:0000313" key="6">
    <source>
        <dbReference type="Proteomes" id="UP000268844"/>
    </source>
</evidence>
<evidence type="ECO:0000256" key="3">
    <source>
        <dbReference type="ARBA" id="ARBA00023163"/>
    </source>
</evidence>
<evidence type="ECO:0000256" key="1">
    <source>
        <dbReference type="ARBA" id="ARBA00023015"/>
    </source>
</evidence>
<evidence type="ECO:0000313" key="5">
    <source>
        <dbReference type="EMBL" id="VDS03067.1"/>
    </source>
</evidence>
<proteinExistence type="predicted"/>
<dbReference type="GO" id="GO:0003700">
    <property type="term" value="F:DNA-binding transcription factor activity"/>
    <property type="evidence" value="ECO:0007669"/>
    <property type="project" value="InterPro"/>
</dbReference>
<keyword evidence="6" id="KW-1185">Reference proteome</keyword>
<keyword evidence="2" id="KW-0238">DNA-binding</keyword>
<keyword evidence="3" id="KW-0804">Transcription</keyword>
<dbReference type="InterPro" id="IPR008920">
    <property type="entry name" value="TF_FadR/GntR_C"/>
</dbReference>
<dbReference type="SUPFAM" id="SSF48008">
    <property type="entry name" value="GntR ligand-binding domain-like"/>
    <property type="match status" value="1"/>
</dbReference>
<name>A0A447I6Q1_9HYPH</name>
<protein>
    <submittedName>
        <fullName evidence="5">HTH-type transcriptional regulator LutR</fullName>
    </submittedName>
</protein>
<dbReference type="SMART" id="SM00345">
    <property type="entry name" value="HTH_GNTR"/>
    <property type="match status" value="1"/>
</dbReference>
<dbReference type="Pfam" id="PF07729">
    <property type="entry name" value="FCD"/>
    <property type="match status" value="1"/>
</dbReference>
<dbReference type="PROSITE" id="PS50949">
    <property type="entry name" value="HTH_GNTR"/>
    <property type="match status" value="1"/>
</dbReference>
<feature type="domain" description="HTH gntR-type" evidence="4">
    <location>
        <begin position="2"/>
        <end position="70"/>
    </location>
</feature>
<dbReference type="Pfam" id="PF00392">
    <property type="entry name" value="GntR"/>
    <property type="match status" value="1"/>
</dbReference>
<dbReference type="PANTHER" id="PTHR43537:SF53">
    <property type="entry name" value="HTH-TYPE TRANSCRIPTIONAL REPRESSOR NANR"/>
    <property type="match status" value="1"/>
</dbReference>
<dbReference type="InterPro" id="IPR036390">
    <property type="entry name" value="WH_DNA-bd_sf"/>
</dbReference>
<dbReference type="Proteomes" id="UP000268844">
    <property type="component" value="Unassembled WGS sequence"/>
</dbReference>
<dbReference type="EMBL" id="UZWD01000004">
    <property type="protein sequence ID" value="VDS03067.1"/>
    <property type="molecule type" value="Genomic_DNA"/>
</dbReference>
<dbReference type="InterPro" id="IPR011711">
    <property type="entry name" value="GntR_C"/>
</dbReference>
<dbReference type="Gene3D" id="1.10.10.10">
    <property type="entry name" value="Winged helix-like DNA-binding domain superfamily/Winged helix DNA-binding domain"/>
    <property type="match status" value="1"/>
</dbReference>
<dbReference type="GO" id="GO:0003677">
    <property type="term" value="F:DNA binding"/>
    <property type="evidence" value="ECO:0007669"/>
    <property type="project" value="UniProtKB-KW"/>
</dbReference>
<dbReference type="SMART" id="SM00895">
    <property type="entry name" value="FCD"/>
    <property type="match status" value="1"/>
</dbReference>
<dbReference type="InterPro" id="IPR036388">
    <property type="entry name" value="WH-like_DNA-bd_sf"/>
</dbReference>
<dbReference type="Gene3D" id="1.20.120.530">
    <property type="entry name" value="GntR ligand-binding domain-like"/>
    <property type="match status" value="1"/>
</dbReference>
<dbReference type="SUPFAM" id="SSF46785">
    <property type="entry name" value="Winged helix' DNA-binding domain"/>
    <property type="match status" value="1"/>
</dbReference>